<feature type="transmembrane region" description="Helical" evidence="4">
    <location>
        <begin position="319"/>
        <end position="339"/>
    </location>
</feature>
<feature type="transmembrane region" description="Helical" evidence="4">
    <location>
        <begin position="43"/>
        <end position="61"/>
    </location>
</feature>
<evidence type="ECO:0000256" key="3">
    <source>
        <dbReference type="ARBA" id="ARBA00023136"/>
    </source>
</evidence>
<dbReference type="CDD" id="cd17477">
    <property type="entry name" value="MFS_YcaD_like"/>
    <property type="match status" value="1"/>
</dbReference>
<keyword evidence="2 4" id="KW-1133">Transmembrane helix</keyword>
<dbReference type="InterPro" id="IPR011701">
    <property type="entry name" value="MFS"/>
</dbReference>
<comment type="caution">
    <text evidence="6">The sequence shown here is derived from an EMBL/GenBank/DDBJ whole genome shotgun (WGS) entry which is preliminary data.</text>
</comment>
<dbReference type="PANTHER" id="PTHR23521:SF3">
    <property type="entry name" value="MFS TRANSPORTER"/>
    <property type="match status" value="1"/>
</dbReference>
<feature type="transmembrane region" description="Helical" evidence="4">
    <location>
        <begin position="73"/>
        <end position="91"/>
    </location>
</feature>
<dbReference type="InterPro" id="IPR020846">
    <property type="entry name" value="MFS_dom"/>
</dbReference>
<feature type="domain" description="Major facilitator superfamily (MFS) profile" evidence="5">
    <location>
        <begin position="7"/>
        <end position="380"/>
    </location>
</feature>
<feature type="transmembrane region" description="Helical" evidence="4">
    <location>
        <begin position="264"/>
        <end position="281"/>
    </location>
</feature>
<dbReference type="AlphaFoldDB" id="A0A365UAX4"/>
<keyword evidence="3 4" id="KW-0472">Membrane</keyword>
<feature type="transmembrane region" description="Helical" evidence="4">
    <location>
        <begin position="131"/>
        <end position="152"/>
    </location>
</feature>
<feature type="transmembrane region" description="Helical" evidence="4">
    <location>
        <begin position="232"/>
        <end position="252"/>
    </location>
</feature>
<dbReference type="Proteomes" id="UP000253370">
    <property type="component" value="Unassembled WGS sequence"/>
</dbReference>
<keyword evidence="7" id="KW-1185">Reference proteome</keyword>
<dbReference type="GO" id="GO:0005886">
    <property type="term" value="C:plasma membrane"/>
    <property type="evidence" value="ECO:0007669"/>
    <property type="project" value="TreeGrafter"/>
</dbReference>
<evidence type="ECO:0000259" key="5">
    <source>
        <dbReference type="PROSITE" id="PS50850"/>
    </source>
</evidence>
<evidence type="ECO:0000256" key="4">
    <source>
        <dbReference type="SAM" id="Phobius"/>
    </source>
</evidence>
<evidence type="ECO:0000313" key="6">
    <source>
        <dbReference type="EMBL" id="RBI86335.1"/>
    </source>
</evidence>
<dbReference type="PROSITE" id="PS50850">
    <property type="entry name" value="MFS"/>
    <property type="match status" value="1"/>
</dbReference>
<gene>
    <name evidence="6" type="ORF">DRV85_06195</name>
</gene>
<proteinExistence type="predicted"/>
<reference evidence="6 7" key="1">
    <citation type="submission" date="2018-07" db="EMBL/GenBank/DDBJ databases">
        <title>Rhodosalinus sp. strain E84T genomic sequence and assembly.</title>
        <authorList>
            <person name="Liu Z.-W."/>
            <person name="Lu D.-C."/>
        </authorList>
    </citation>
    <scope>NUCLEOTIDE SEQUENCE [LARGE SCALE GENOMIC DNA]</scope>
    <source>
        <strain evidence="6 7">E84</strain>
    </source>
</reference>
<accession>A0A365UAX4</accession>
<evidence type="ECO:0000256" key="1">
    <source>
        <dbReference type="ARBA" id="ARBA00022692"/>
    </source>
</evidence>
<name>A0A365UAX4_9RHOB</name>
<dbReference type="OrthoDB" id="9810614at2"/>
<feature type="transmembrane region" description="Helical" evidence="4">
    <location>
        <begin position="203"/>
        <end position="226"/>
    </location>
</feature>
<dbReference type="GO" id="GO:0022857">
    <property type="term" value="F:transmembrane transporter activity"/>
    <property type="evidence" value="ECO:0007669"/>
    <property type="project" value="InterPro"/>
</dbReference>
<feature type="transmembrane region" description="Helical" evidence="4">
    <location>
        <begin position="287"/>
        <end position="307"/>
    </location>
</feature>
<evidence type="ECO:0000256" key="2">
    <source>
        <dbReference type="ARBA" id="ARBA00022989"/>
    </source>
</evidence>
<dbReference type="RefSeq" id="WP_113288572.1">
    <property type="nucleotide sequence ID" value="NZ_QNTQ01000005.1"/>
</dbReference>
<dbReference type="EMBL" id="QNTQ01000005">
    <property type="protein sequence ID" value="RBI86335.1"/>
    <property type="molecule type" value="Genomic_DNA"/>
</dbReference>
<feature type="transmembrane region" description="Helical" evidence="4">
    <location>
        <begin position="351"/>
        <end position="370"/>
    </location>
</feature>
<evidence type="ECO:0000313" key="7">
    <source>
        <dbReference type="Proteomes" id="UP000253370"/>
    </source>
</evidence>
<dbReference type="PANTHER" id="PTHR23521">
    <property type="entry name" value="TRANSPORTER MFS SUPERFAMILY"/>
    <property type="match status" value="1"/>
</dbReference>
<feature type="transmembrane region" description="Helical" evidence="4">
    <location>
        <begin position="97"/>
        <end position="119"/>
    </location>
</feature>
<dbReference type="Pfam" id="PF07690">
    <property type="entry name" value="MFS_1"/>
    <property type="match status" value="1"/>
</dbReference>
<protein>
    <submittedName>
        <fullName evidence="6">MFS transporter</fullName>
    </submittedName>
</protein>
<feature type="transmembrane region" description="Helical" evidence="4">
    <location>
        <begin position="158"/>
        <end position="182"/>
    </location>
</feature>
<sequence>MRRIVLANWALFLGIGLLLVANGLLLTLLTVRANELGFSATAIGVMQAGYPAGALAGTLLAPRLIERAGHVRAFAALAAICSITAIVHLLTEDVATWTAMRVLAGVCFPGLYVITESWLNAQAANRERAQVLSVYFLLQSGGTAAGAALVGWPGAGQAVLFGLVSILVSLSVVPLLLSRVVVPRHDRAEPMPLTRLYRISPMAISGAVLNGAAMGVLFITAPLYMLELGVDRAVAATLVSAMTLVGAAAQYPVGWISDRIDRRWVVLALSAAGAAFAAAAVPTGPSAALLLLSAAAAVCVPTYSVCLAHANDQLKPSQIVPAGGAMAFSLNLGLLGGAFAGPAAVDLAGPAGFPALLMALFAGTAAVAAARRAVTAAPAETGQAQRVGGFGGPQTSYLQTEAAIEAEERRDAR</sequence>
<dbReference type="SUPFAM" id="SSF103473">
    <property type="entry name" value="MFS general substrate transporter"/>
    <property type="match status" value="1"/>
</dbReference>
<dbReference type="InterPro" id="IPR036259">
    <property type="entry name" value="MFS_trans_sf"/>
</dbReference>
<organism evidence="6 7">
    <name type="scientific">Rhodosalinus halophilus</name>
    <dbReference type="NCBI Taxonomy" id="2259333"/>
    <lineage>
        <taxon>Bacteria</taxon>
        <taxon>Pseudomonadati</taxon>
        <taxon>Pseudomonadota</taxon>
        <taxon>Alphaproteobacteria</taxon>
        <taxon>Rhodobacterales</taxon>
        <taxon>Paracoccaceae</taxon>
        <taxon>Rhodosalinus</taxon>
    </lineage>
</organism>
<dbReference type="InterPro" id="IPR047200">
    <property type="entry name" value="MFS_YcaD-like"/>
</dbReference>
<dbReference type="Gene3D" id="1.20.1250.20">
    <property type="entry name" value="MFS general substrate transporter like domains"/>
    <property type="match status" value="2"/>
</dbReference>
<keyword evidence="1 4" id="KW-0812">Transmembrane</keyword>